<dbReference type="InterPro" id="IPR001789">
    <property type="entry name" value="Sig_transdc_resp-reg_receiver"/>
</dbReference>
<evidence type="ECO:0000256" key="1">
    <source>
        <dbReference type="ARBA" id="ARBA00022553"/>
    </source>
</evidence>
<keyword evidence="3" id="KW-0810">Translation regulation</keyword>
<keyword evidence="2" id="KW-0902">Two-component regulatory system</keyword>
<dbReference type="HAMAP" id="MF_00167">
    <property type="entry name" value="CsrA"/>
    <property type="match status" value="1"/>
</dbReference>
<dbReference type="AlphaFoldDB" id="A0A518DQZ9"/>
<dbReference type="GO" id="GO:1902208">
    <property type="term" value="P:regulation of bacterial-type flagellum assembly"/>
    <property type="evidence" value="ECO:0007669"/>
    <property type="project" value="UniProtKB-UniRule"/>
</dbReference>
<comment type="subcellular location">
    <subcellularLocation>
        <location evidence="3">Cytoplasm</location>
    </subcellularLocation>
</comment>
<dbReference type="InterPro" id="IPR011006">
    <property type="entry name" value="CheY-like_superfamily"/>
</dbReference>
<keyword evidence="3" id="KW-0678">Repressor</keyword>
<keyword evidence="6" id="KW-0418">Kinase</keyword>
<accession>A0A518DQZ9</accession>
<dbReference type="GO" id="GO:0044781">
    <property type="term" value="P:bacterial-type flagellum organization"/>
    <property type="evidence" value="ECO:0007669"/>
    <property type="project" value="UniProtKB-KW"/>
</dbReference>
<dbReference type="Gene3D" id="3.40.50.2300">
    <property type="match status" value="1"/>
</dbReference>
<keyword evidence="7" id="KW-1185">Reference proteome</keyword>
<keyword evidence="6" id="KW-0808">Transferase</keyword>
<evidence type="ECO:0000256" key="4">
    <source>
        <dbReference type="PROSITE-ProRule" id="PRU00169"/>
    </source>
</evidence>
<sequence>MLVLSRRVQETIVLPTIDTTLEILSVKGNVARVGIQAPKKLPVLRGELIDPTVQYNDDLDPSGQRKQVHQLRNALNLASMGIGLADRQLDIGQNREARATLKTVLREVNAMCQVASTPATVEKRPACRMLLVEDDANERRLLAGFLRLSGIEVAIAKDGVEAINYLASNKDKPQIVLMDMLMPNCDGPTAVRAIRNTPEHAGIKIYGVSGAPAESFPLKTPGDVDGWFRKPLDPERLVGEIARMVETSAA</sequence>
<evidence type="ECO:0000313" key="7">
    <source>
        <dbReference type="Proteomes" id="UP000317648"/>
    </source>
</evidence>
<dbReference type="GO" id="GO:0005737">
    <property type="term" value="C:cytoplasm"/>
    <property type="evidence" value="ECO:0007669"/>
    <property type="project" value="UniProtKB-SubCell"/>
</dbReference>
<keyword evidence="1 4" id="KW-0597">Phosphoprotein</keyword>
<dbReference type="Pfam" id="PF00072">
    <property type="entry name" value="Response_reg"/>
    <property type="match status" value="1"/>
</dbReference>
<dbReference type="CDD" id="cd17546">
    <property type="entry name" value="REC_hyHK_CKI1_RcsC-like"/>
    <property type="match status" value="1"/>
</dbReference>
<dbReference type="InterPro" id="IPR036107">
    <property type="entry name" value="CsrA_sf"/>
</dbReference>
<dbReference type="Pfam" id="PF02599">
    <property type="entry name" value="CsrA"/>
    <property type="match status" value="1"/>
</dbReference>
<organism evidence="6 7">
    <name type="scientific">Lignipirellula cremea</name>
    <dbReference type="NCBI Taxonomy" id="2528010"/>
    <lineage>
        <taxon>Bacteria</taxon>
        <taxon>Pseudomonadati</taxon>
        <taxon>Planctomycetota</taxon>
        <taxon>Planctomycetia</taxon>
        <taxon>Pirellulales</taxon>
        <taxon>Pirellulaceae</taxon>
        <taxon>Lignipirellula</taxon>
    </lineage>
</organism>
<dbReference type="GO" id="GO:0045947">
    <property type="term" value="P:negative regulation of translational initiation"/>
    <property type="evidence" value="ECO:0007669"/>
    <property type="project" value="UniProtKB-UniRule"/>
</dbReference>
<keyword evidence="3" id="KW-0963">Cytoplasm</keyword>
<dbReference type="InterPro" id="IPR050595">
    <property type="entry name" value="Bact_response_regulator"/>
</dbReference>
<dbReference type="GO" id="GO:0000160">
    <property type="term" value="P:phosphorelay signal transduction system"/>
    <property type="evidence" value="ECO:0007669"/>
    <property type="project" value="UniProtKB-KW"/>
</dbReference>
<evidence type="ECO:0000256" key="2">
    <source>
        <dbReference type="ARBA" id="ARBA00023012"/>
    </source>
</evidence>
<feature type="modified residue" description="4-aspartylphosphate" evidence="4">
    <location>
        <position position="179"/>
    </location>
</feature>
<keyword evidence="3" id="KW-0694">RNA-binding</keyword>
<dbReference type="EMBL" id="CP036433">
    <property type="protein sequence ID" value="QDU94263.1"/>
    <property type="molecule type" value="Genomic_DNA"/>
</dbReference>
<dbReference type="SUPFAM" id="SSF52172">
    <property type="entry name" value="CheY-like"/>
    <property type="match status" value="1"/>
</dbReference>
<dbReference type="PANTHER" id="PTHR44591">
    <property type="entry name" value="STRESS RESPONSE REGULATOR PROTEIN 1"/>
    <property type="match status" value="1"/>
</dbReference>
<dbReference type="Gene3D" id="2.60.40.4380">
    <property type="entry name" value="Translational regulator CsrA"/>
    <property type="match status" value="1"/>
</dbReference>
<dbReference type="GO" id="GO:0048027">
    <property type="term" value="F:mRNA 5'-UTR binding"/>
    <property type="evidence" value="ECO:0007669"/>
    <property type="project" value="UniProtKB-UniRule"/>
</dbReference>
<dbReference type="RefSeq" id="WP_145052373.1">
    <property type="nucleotide sequence ID" value="NZ_CP036433.1"/>
</dbReference>
<proteinExistence type="inferred from homology"/>
<gene>
    <name evidence="6" type="primary">cqsS_1</name>
    <name evidence="3" type="synonym">csrA</name>
    <name evidence="6" type="ORF">Pla8534_20510</name>
</gene>
<evidence type="ECO:0000313" key="6">
    <source>
        <dbReference type="EMBL" id="QDU94263.1"/>
    </source>
</evidence>
<feature type="domain" description="Response regulatory" evidence="5">
    <location>
        <begin position="128"/>
        <end position="245"/>
    </location>
</feature>
<dbReference type="SMART" id="SM00448">
    <property type="entry name" value="REC"/>
    <property type="match status" value="1"/>
</dbReference>
<dbReference type="GO" id="GO:0006109">
    <property type="term" value="P:regulation of carbohydrate metabolic process"/>
    <property type="evidence" value="ECO:0007669"/>
    <property type="project" value="InterPro"/>
</dbReference>
<dbReference type="KEGG" id="lcre:Pla8534_20510"/>
<dbReference type="SUPFAM" id="SSF117130">
    <property type="entry name" value="CsrA-like"/>
    <property type="match status" value="1"/>
</dbReference>
<comment type="subunit">
    <text evidence="3">Homodimer; the beta-strands of each monomer intercalate to form a hydrophobic core, while the alpha-helices form wings that extend away from the core.</text>
</comment>
<dbReference type="GO" id="GO:0016301">
    <property type="term" value="F:kinase activity"/>
    <property type="evidence" value="ECO:0007669"/>
    <property type="project" value="UniProtKB-KW"/>
</dbReference>
<name>A0A518DQZ9_9BACT</name>
<evidence type="ECO:0000259" key="5">
    <source>
        <dbReference type="PROSITE" id="PS50110"/>
    </source>
</evidence>
<dbReference type="GO" id="GO:0006402">
    <property type="term" value="P:mRNA catabolic process"/>
    <property type="evidence" value="ECO:0007669"/>
    <property type="project" value="InterPro"/>
</dbReference>
<dbReference type="PROSITE" id="PS50110">
    <property type="entry name" value="RESPONSE_REGULATORY"/>
    <property type="match status" value="1"/>
</dbReference>
<protein>
    <recommendedName>
        <fullName evidence="3">Translational regulator CsrA</fullName>
    </recommendedName>
</protein>
<dbReference type="Proteomes" id="UP000317648">
    <property type="component" value="Chromosome"/>
</dbReference>
<dbReference type="OrthoDB" id="292005at2"/>
<evidence type="ECO:0000256" key="3">
    <source>
        <dbReference type="HAMAP-Rule" id="MF_00167"/>
    </source>
</evidence>
<comment type="function">
    <text evidence="3">A translational regulator that binds mRNA to regulate translation initiation and/or mRNA stability. Usually binds in the 5'-UTR at or near the Shine-Dalgarno sequence preventing ribosome-binding, thus repressing translation. Its main target seems to be the major flagellin gene, while its function is anatagonized by FliW.</text>
</comment>
<keyword evidence="3" id="KW-1005">Bacterial flagellum biogenesis</keyword>
<reference evidence="6 7" key="1">
    <citation type="submission" date="2019-02" db="EMBL/GenBank/DDBJ databases">
        <title>Deep-cultivation of Planctomycetes and their phenomic and genomic characterization uncovers novel biology.</title>
        <authorList>
            <person name="Wiegand S."/>
            <person name="Jogler M."/>
            <person name="Boedeker C."/>
            <person name="Pinto D."/>
            <person name="Vollmers J."/>
            <person name="Rivas-Marin E."/>
            <person name="Kohn T."/>
            <person name="Peeters S.H."/>
            <person name="Heuer A."/>
            <person name="Rast P."/>
            <person name="Oberbeckmann S."/>
            <person name="Bunk B."/>
            <person name="Jeske O."/>
            <person name="Meyerdierks A."/>
            <person name="Storesund J.E."/>
            <person name="Kallscheuer N."/>
            <person name="Luecker S."/>
            <person name="Lage O.M."/>
            <person name="Pohl T."/>
            <person name="Merkel B.J."/>
            <person name="Hornburger P."/>
            <person name="Mueller R.-W."/>
            <person name="Bruemmer F."/>
            <person name="Labrenz M."/>
            <person name="Spormann A.M."/>
            <person name="Op den Camp H."/>
            <person name="Overmann J."/>
            <person name="Amann R."/>
            <person name="Jetten M.S.M."/>
            <person name="Mascher T."/>
            <person name="Medema M.H."/>
            <person name="Devos D.P."/>
            <person name="Kaster A.-K."/>
            <person name="Ovreas L."/>
            <person name="Rohde M."/>
            <person name="Galperin M.Y."/>
            <person name="Jogler C."/>
        </authorList>
    </citation>
    <scope>NUCLEOTIDE SEQUENCE [LARGE SCALE GENOMIC DNA]</scope>
    <source>
        <strain evidence="6 7">Pla85_3_4</strain>
    </source>
</reference>
<comment type="similarity">
    <text evidence="3">Belongs to the CsrA/RsmA family.</text>
</comment>
<dbReference type="PANTHER" id="PTHR44591:SF14">
    <property type="entry name" value="PROTEIN PILG"/>
    <property type="match status" value="1"/>
</dbReference>
<dbReference type="InterPro" id="IPR003751">
    <property type="entry name" value="CsrA"/>
</dbReference>